<dbReference type="STRING" id="623744.A0A553R1S1"/>
<evidence type="ECO:0000259" key="4">
    <source>
        <dbReference type="PROSITE" id="PS51186"/>
    </source>
</evidence>
<dbReference type="AlphaFoldDB" id="A0A553R1S1"/>
<dbReference type="InterPro" id="IPR013652">
    <property type="entry name" value="Glycine_N-acyltransferase_C"/>
</dbReference>
<sequence>MRELTTEELKTLEVELKNYFPQSLQVFGCIFQLNRTRERADPVTVLVDLWPGFRVLVIKPELRKKGDVFKDLTVFSKDEVYLRDLLAQTDVIEWNNYICMAAELHHEKMLEVVALNRGIAMKKEAVCHMLVLRETTKLLSCDLTSLKVSSLNESHLDLVNGSWKFGCAESRIMIKNMLTNFPSCCILDLYDKPVAWILTYSSCALGMLYTVPEYRGKGIAKALVSIMSKRLLSLGYPVYCYTEEENKISHRLFTSLGFTEEPNFRAAWFGFNDL</sequence>
<dbReference type="PROSITE" id="PS51186">
    <property type="entry name" value="GNAT"/>
    <property type="match status" value="1"/>
</dbReference>
<name>A0A553R1S1_9TELE</name>
<dbReference type="PANTHER" id="PTHR15298:SF15">
    <property type="entry name" value="GLYCINE N-ACYLTRANSFERASE-LIKE PROTEIN"/>
    <property type="match status" value="1"/>
</dbReference>
<dbReference type="CDD" id="cd04301">
    <property type="entry name" value="NAT_SF"/>
    <property type="match status" value="1"/>
</dbReference>
<dbReference type="SUPFAM" id="SSF55729">
    <property type="entry name" value="Acyl-CoA N-acyltransferases (Nat)"/>
    <property type="match status" value="1"/>
</dbReference>
<keyword evidence="2 3" id="KW-0012">Acyltransferase</keyword>
<accession>A0A553R1S1</accession>
<gene>
    <name evidence="5" type="ORF">DNTS_015949</name>
</gene>
<keyword evidence="6" id="KW-1185">Reference proteome</keyword>
<dbReference type="Pfam" id="PF06021">
    <property type="entry name" value="Gly_acyl_tr_N"/>
    <property type="match status" value="1"/>
</dbReference>
<dbReference type="EMBL" id="SRMA01025320">
    <property type="protein sequence ID" value="TRY96130.1"/>
    <property type="molecule type" value="Genomic_DNA"/>
</dbReference>
<dbReference type="EC" id="2.3.1.-" evidence="3"/>
<dbReference type="Gene3D" id="3.40.630.30">
    <property type="match status" value="1"/>
</dbReference>
<evidence type="ECO:0000256" key="3">
    <source>
        <dbReference type="RuleBase" id="RU368002"/>
    </source>
</evidence>
<reference evidence="5 6" key="1">
    <citation type="journal article" date="2019" name="Sci. Data">
        <title>Hybrid genome assembly and annotation of Danionella translucida.</title>
        <authorList>
            <person name="Kadobianskyi M."/>
            <person name="Schulze L."/>
            <person name="Schuelke M."/>
            <person name="Judkewitz B."/>
        </authorList>
    </citation>
    <scope>NUCLEOTIDE SEQUENCE [LARGE SCALE GENOMIC DNA]</scope>
    <source>
        <strain evidence="5 6">Bolton</strain>
    </source>
</reference>
<dbReference type="Pfam" id="PF08444">
    <property type="entry name" value="Gly_acyl_tr_C"/>
    <property type="match status" value="1"/>
</dbReference>
<dbReference type="PANTHER" id="PTHR15298">
    <property type="entry name" value="L-COA N-ACYLTRANSFERASE-RELATED"/>
    <property type="match status" value="1"/>
</dbReference>
<dbReference type="GO" id="GO:0005739">
    <property type="term" value="C:mitochondrion"/>
    <property type="evidence" value="ECO:0007669"/>
    <property type="project" value="InterPro"/>
</dbReference>
<feature type="domain" description="N-acetyltransferase" evidence="4">
    <location>
        <begin position="141"/>
        <end position="274"/>
    </location>
</feature>
<comment type="caution">
    <text evidence="5">The sequence shown here is derived from an EMBL/GenBank/DDBJ whole genome shotgun (WGS) entry which is preliminary data.</text>
</comment>
<dbReference type="InterPro" id="IPR010313">
    <property type="entry name" value="Glycine_N-acyltransferase"/>
</dbReference>
<organism evidence="5 6">
    <name type="scientific">Danionella cerebrum</name>
    <dbReference type="NCBI Taxonomy" id="2873325"/>
    <lineage>
        <taxon>Eukaryota</taxon>
        <taxon>Metazoa</taxon>
        <taxon>Chordata</taxon>
        <taxon>Craniata</taxon>
        <taxon>Vertebrata</taxon>
        <taxon>Euteleostomi</taxon>
        <taxon>Actinopterygii</taxon>
        <taxon>Neopterygii</taxon>
        <taxon>Teleostei</taxon>
        <taxon>Ostariophysi</taxon>
        <taxon>Cypriniformes</taxon>
        <taxon>Danionidae</taxon>
        <taxon>Danioninae</taxon>
        <taxon>Danionella</taxon>
    </lineage>
</organism>
<dbReference type="OrthoDB" id="61870at2759"/>
<evidence type="ECO:0000256" key="2">
    <source>
        <dbReference type="ARBA" id="ARBA00023315"/>
    </source>
</evidence>
<dbReference type="Proteomes" id="UP000316079">
    <property type="component" value="Unassembled WGS sequence"/>
</dbReference>
<evidence type="ECO:0000313" key="6">
    <source>
        <dbReference type="Proteomes" id="UP000316079"/>
    </source>
</evidence>
<dbReference type="InterPro" id="IPR000182">
    <property type="entry name" value="GNAT_dom"/>
</dbReference>
<evidence type="ECO:0000313" key="5">
    <source>
        <dbReference type="EMBL" id="TRY96130.1"/>
    </source>
</evidence>
<protein>
    <recommendedName>
        <fullName evidence="3">Glycine N-acyltransferase-like protein</fullName>
        <ecNumber evidence="3">2.3.1.-</ecNumber>
    </recommendedName>
</protein>
<evidence type="ECO:0000256" key="1">
    <source>
        <dbReference type="ARBA" id="ARBA00022679"/>
    </source>
</evidence>
<proteinExistence type="inferred from homology"/>
<comment type="similarity">
    <text evidence="3">Belongs to the glycine N-acyltransferase family.</text>
</comment>
<dbReference type="GO" id="GO:0047961">
    <property type="term" value="F:glycine N-acyltransferase activity"/>
    <property type="evidence" value="ECO:0007669"/>
    <property type="project" value="InterPro"/>
</dbReference>
<dbReference type="InterPro" id="IPR015938">
    <property type="entry name" value="Glycine_N-acyltransferase_N"/>
</dbReference>
<keyword evidence="1 3" id="KW-0808">Transferase</keyword>
<dbReference type="InterPro" id="IPR016181">
    <property type="entry name" value="Acyl_CoA_acyltransferase"/>
</dbReference>